<dbReference type="InterPro" id="IPR025101">
    <property type="entry name" value="DUF4012"/>
</dbReference>
<dbReference type="RefSeq" id="WP_345001357.1">
    <property type="nucleotide sequence ID" value="NZ_BAAAXV010000009.1"/>
</dbReference>
<protein>
    <submittedName>
        <fullName evidence="3">DUF4012 domain-containing protein</fullName>
    </submittedName>
</protein>
<dbReference type="Pfam" id="PF13196">
    <property type="entry name" value="DUF4012"/>
    <property type="match status" value="1"/>
</dbReference>
<keyword evidence="4" id="KW-1185">Reference proteome</keyword>
<comment type="caution">
    <text evidence="3">The sequence shown here is derived from an EMBL/GenBank/DDBJ whole genome shotgun (WGS) entry which is preliminary data.</text>
</comment>
<name>A0ABV5S6K1_9ACTN</name>
<accession>A0ABV5S6K1</accession>
<evidence type="ECO:0000313" key="4">
    <source>
        <dbReference type="Proteomes" id="UP001589532"/>
    </source>
</evidence>
<feature type="chain" id="PRO_5046004909" evidence="2">
    <location>
        <begin position="24"/>
        <end position="590"/>
    </location>
</feature>
<feature type="region of interest" description="Disordered" evidence="1">
    <location>
        <begin position="567"/>
        <end position="590"/>
    </location>
</feature>
<feature type="signal peptide" evidence="2">
    <location>
        <begin position="1"/>
        <end position="23"/>
    </location>
</feature>
<keyword evidence="2" id="KW-0732">Signal</keyword>
<dbReference type="Proteomes" id="UP001589532">
    <property type="component" value="Unassembled WGS sequence"/>
</dbReference>
<sequence>MPSKKRRRVVTGLLCSSAGLALATGWSAYLGLSVRDNLQATRDALVRLRMSDPAGSAAALANAKRRAEEARRLTSGLDWSLLTHAPVVGEGATTVRGLAEAAAELTSTLTGLQQAGAGLMTAKGLSMGNVGSLLAGLEAAAPALRSASDRVDLTWSRLAATPGDTGSAEVDQARAAALDEVERLSGWIGAADDAAALLPPMLGRHGTRRYFLAFQTNAEARGTGGLVGAFGILKAGQGRISIERLSPNNDLESGSAQVADHGPAFSSRYGPSAVSLLSNSNLSPHFPYAAETWTALWRRQTGRELDGAIATDPVGLSYLLKLIGPVKLPTGETVTADNVVFLTEGAAYARYTDPLDRKRFLITVASAVSEALTREHLDFMAALPTLSKLLNERRMQVWSRRDAEQERLEATPLGGVLPSEPGPFAGLVINNSAGTKLDYYLDRSLHYELDACRTDGQRVTRARIRLGNDVPRMKLPSYVTDRLDSWKHRPVVGSNLTWVSFYGAVGAKLQAVHIDGKPAPVAQETERGHPVYSTVIQFAPRQTRTLEFVMLEPTSATPPVVPVQPLARPQQTRVTENRGPCVPVVRDTER</sequence>
<gene>
    <name evidence="3" type="ORF">ACFFSA_29840</name>
</gene>
<proteinExistence type="predicted"/>
<evidence type="ECO:0000256" key="2">
    <source>
        <dbReference type="SAM" id="SignalP"/>
    </source>
</evidence>
<evidence type="ECO:0000313" key="3">
    <source>
        <dbReference type="EMBL" id="MFB9627307.1"/>
    </source>
</evidence>
<evidence type="ECO:0000256" key="1">
    <source>
        <dbReference type="SAM" id="MobiDB-lite"/>
    </source>
</evidence>
<dbReference type="EMBL" id="JBHMBW010000029">
    <property type="protein sequence ID" value="MFB9627307.1"/>
    <property type="molecule type" value="Genomic_DNA"/>
</dbReference>
<organism evidence="3 4">
    <name type="scientific">Nonomuraea helvata</name>
    <dbReference type="NCBI Taxonomy" id="37484"/>
    <lineage>
        <taxon>Bacteria</taxon>
        <taxon>Bacillati</taxon>
        <taxon>Actinomycetota</taxon>
        <taxon>Actinomycetes</taxon>
        <taxon>Streptosporangiales</taxon>
        <taxon>Streptosporangiaceae</taxon>
        <taxon>Nonomuraea</taxon>
    </lineage>
</organism>
<reference evidence="3 4" key="1">
    <citation type="submission" date="2024-09" db="EMBL/GenBank/DDBJ databases">
        <authorList>
            <person name="Sun Q."/>
            <person name="Mori K."/>
        </authorList>
    </citation>
    <scope>NUCLEOTIDE SEQUENCE [LARGE SCALE GENOMIC DNA]</scope>
    <source>
        <strain evidence="3 4">JCM 3143</strain>
    </source>
</reference>